<keyword evidence="3" id="KW-1185">Reference proteome</keyword>
<dbReference type="EMBL" id="JAIWYP010000003">
    <property type="protein sequence ID" value="KAH3844568.1"/>
    <property type="molecule type" value="Genomic_DNA"/>
</dbReference>
<feature type="compositionally biased region" description="Basic residues" evidence="1">
    <location>
        <begin position="91"/>
        <end position="101"/>
    </location>
</feature>
<name>A0A9D4KR49_DREPO</name>
<sequence length="101" mass="11363">MNMHNTLIRYQHLLLRRKQPLKATQEPALPPPQPTLDPAVETDTPPPTEDVQPDPSTPMNRDTGGTKIPRELARLLPYNTAGEKELLPPRRPGRKSHFTDG</sequence>
<reference evidence="2" key="1">
    <citation type="journal article" date="2019" name="bioRxiv">
        <title>The Genome of the Zebra Mussel, Dreissena polymorpha: A Resource for Invasive Species Research.</title>
        <authorList>
            <person name="McCartney M.A."/>
            <person name="Auch B."/>
            <person name="Kono T."/>
            <person name="Mallez S."/>
            <person name="Zhang Y."/>
            <person name="Obille A."/>
            <person name="Becker A."/>
            <person name="Abrahante J.E."/>
            <person name="Garbe J."/>
            <person name="Badalamenti J.P."/>
            <person name="Herman A."/>
            <person name="Mangelson H."/>
            <person name="Liachko I."/>
            <person name="Sullivan S."/>
            <person name="Sone E.D."/>
            <person name="Koren S."/>
            <person name="Silverstein K.A.T."/>
            <person name="Beckman K.B."/>
            <person name="Gohl D.M."/>
        </authorList>
    </citation>
    <scope>NUCLEOTIDE SEQUENCE</scope>
    <source>
        <strain evidence="2">Duluth1</strain>
        <tissue evidence="2">Whole animal</tissue>
    </source>
</reference>
<feature type="region of interest" description="Disordered" evidence="1">
    <location>
        <begin position="18"/>
        <end position="101"/>
    </location>
</feature>
<protein>
    <submittedName>
        <fullName evidence="2">Uncharacterized protein</fullName>
    </submittedName>
</protein>
<organism evidence="2 3">
    <name type="scientific">Dreissena polymorpha</name>
    <name type="common">Zebra mussel</name>
    <name type="synonym">Mytilus polymorpha</name>
    <dbReference type="NCBI Taxonomy" id="45954"/>
    <lineage>
        <taxon>Eukaryota</taxon>
        <taxon>Metazoa</taxon>
        <taxon>Spiralia</taxon>
        <taxon>Lophotrochozoa</taxon>
        <taxon>Mollusca</taxon>
        <taxon>Bivalvia</taxon>
        <taxon>Autobranchia</taxon>
        <taxon>Heteroconchia</taxon>
        <taxon>Euheterodonta</taxon>
        <taxon>Imparidentia</taxon>
        <taxon>Neoheterodontei</taxon>
        <taxon>Myida</taxon>
        <taxon>Dreissenoidea</taxon>
        <taxon>Dreissenidae</taxon>
        <taxon>Dreissena</taxon>
    </lineage>
</organism>
<accession>A0A9D4KR49</accession>
<proteinExistence type="predicted"/>
<dbReference type="Proteomes" id="UP000828390">
    <property type="component" value="Unassembled WGS sequence"/>
</dbReference>
<comment type="caution">
    <text evidence="2">The sequence shown here is derived from an EMBL/GenBank/DDBJ whole genome shotgun (WGS) entry which is preliminary data.</text>
</comment>
<evidence type="ECO:0000313" key="3">
    <source>
        <dbReference type="Proteomes" id="UP000828390"/>
    </source>
</evidence>
<evidence type="ECO:0000256" key="1">
    <source>
        <dbReference type="SAM" id="MobiDB-lite"/>
    </source>
</evidence>
<gene>
    <name evidence="2" type="ORF">DPMN_086827</name>
</gene>
<dbReference type="AlphaFoldDB" id="A0A9D4KR49"/>
<reference evidence="2" key="2">
    <citation type="submission" date="2020-11" db="EMBL/GenBank/DDBJ databases">
        <authorList>
            <person name="McCartney M.A."/>
            <person name="Auch B."/>
            <person name="Kono T."/>
            <person name="Mallez S."/>
            <person name="Becker A."/>
            <person name="Gohl D.M."/>
            <person name="Silverstein K.A.T."/>
            <person name="Koren S."/>
            <person name="Bechman K.B."/>
            <person name="Herman A."/>
            <person name="Abrahante J.E."/>
            <person name="Garbe J."/>
        </authorList>
    </citation>
    <scope>NUCLEOTIDE SEQUENCE</scope>
    <source>
        <strain evidence="2">Duluth1</strain>
        <tissue evidence="2">Whole animal</tissue>
    </source>
</reference>
<evidence type="ECO:0000313" key="2">
    <source>
        <dbReference type="EMBL" id="KAH3844568.1"/>
    </source>
</evidence>